<accession>A0A4R6NAX6</accession>
<evidence type="ECO:0000313" key="1">
    <source>
        <dbReference type="EMBL" id="TDP12781.1"/>
    </source>
</evidence>
<evidence type="ECO:0000313" key="2">
    <source>
        <dbReference type="Proteomes" id="UP000295357"/>
    </source>
</evidence>
<gene>
    <name evidence="1" type="ORF">DFR39_101254</name>
</gene>
<keyword evidence="2" id="KW-1185">Reference proteome</keyword>
<sequence length="387" mass="42384">MHCRVPDSCGAAVGLGLWPMDIATLLPAWAAQYRRFAESECQDDPLYVAICLALAESPEMLALMAEAPETQRRPNLLLAALHERLLAGVAHPLATYYPSCGGQRAPDGELPGLLLDLVRQERAGLIQHLRSRATQTNEIGRCAVLWPALSHVAQVTGRSELALFDFGSSAGLNLAVDRYRYDYGPMGQRGAPEAPDTPRLACRWQGEAALPGAAPWRLVARLGCDLAPVDVRDADATRWLRACLWPCDLERARRLDLALGLARRHGDLRVQPSSQGLLLLEQWLDALPPGVQPVLLNTWVLAYFEAQALQAYRARVADLVRRRGLAWLSAEAPSLAPPEARPPEALPAGYQAGSTSLWTLQMAEAGGVRTQALAWSHPHGRWLHWLS</sequence>
<reference evidence="1 2" key="1">
    <citation type="submission" date="2019-03" db="EMBL/GenBank/DDBJ databases">
        <title>Genomic Encyclopedia of Type Strains, Phase IV (KMG-IV): sequencing the most valuable type-strain genomes for metagenomic binning, comparative biology and taxonomic classification.</title>
        <authorList>
            <person name="Goeker M."/>
        </authorList>
    </citation>
    <scope>NUCLEOTIDE SEQUENCE [LARGE SCALE GENOMIC DNA]</scope>
    <source>
        <strain evidence="1 2">DSM 25082</strain>
    </source>
</reference>
<dbReference type="AlphaFoldDB" id="A0A4R6NAX6"/>
<dbReference type="EMBL" id="SNXE01000001">
    <property type="protein sequence ID" value="TDP12781.1"/>
    <property type="molecule type" value="Genomic_DNA"/>
</dbReference>
<dbReference type="InterPro" id="IPR011200">
    <property type="entry name" value="UCP012608"/>
</dbReference>
<dbReference type="OrthoDB" id="8899077at2"/>
<proteinExistence type="predicted"/>
<dbReference type="Proteomes" id="UP000295357">
    <property type="component" value="Unassembled WGS sequence"/>
</dbReference>
<name>A0A4R6NAX6_9BURK</name>
<evidence type="ECO:0008006" key="3">
    <source>
        <dbReference type="Google" id="ProtNLM"/>
    </source>
</evidence>
<comment type="caution">
    <text evidence="1">The sequence shown here is derived from an EMBL/GenBank/DDBJ whole genome shotgun (WGS) entry which is preliminary data.</text>
</comment>
<protein>
    <recommendedName>
        <fullName evidence="3">DUF2332 domain-containing protein</fullName>
    </recommendedName>
</protein>
<organism evidence="1 2">
    <name type="scientific">Roseateles asaccharophilus</name>
    <dbReference type="NCBI Taxonomy" id="582607"/>
    <lineage>
        <taxon>Bacteria</taxon>
        <taxon>Pseudomonadati</taxon>
        <taxon>Pseudomonadota</taxon>
        <taxon>Betaproteobacteria</taxon>
        <taxon>Burkholderiales</taxon>
        <taxon>Sphaerotilaceae</taxon>
        <taxon>Roseateles</taxon>
    </lineage>
</organism>
<dbReference type="Pfam" id="PF10094">
    <property type="entry name" value="DUF2332"/>
    <property type="match status" value="1"/>
</dbReference>